<organism evidence="2 3">
    <name type="scientific">Vibrio agarilyticus</name>
    <dbReference type="NCBI Taxonomy" id="2726741"/>
    <lineage>
        <taxon>Bacteria</taxon>
        <taxon>Pseudomonadati</taxon>
        <taxon>Pseudomonadota</taxon>
        <taxon>Gammaproteobacteria</taxon>
        <taxon>Vibrionales</taxon>
        <taxon>Vibrionaceae</taxon>
        <taxon>Vibrio</taxon>
    </lineage>
</organism>
<evidence type="ECO:0000313" key="2">
    <source>
        <dbReference type="EMBL" id="NLS11457.1"/>
    </source>
</evidence>
<dbReference type="PANTHER" id="PTHR33973:SF4">
    <property type="entry name" value="OS07G0153300 PROTEIN"/>
    <property type="match status" value="1"/>
</dbReference>
<dbReference type="Pfam" id="PF07103">
    <property type="entry name" value="DUF1365"/>
    <property type="match status" value="1"/>
</dbReference>
<dbReference type="InterPro" id="IPR010775">
    <property type="entry name" value="DUF1365"/>
</dbReference>
<evidence type="ECO:0000313" key="3">
    <source>
        <dbReference type="Proteomes" id="UP000535589"/>
    </source>
</evidence>
<dbReference type="EMBL" id="JABAIK010000001">
    <property type="protein sequence ID" value="NLS11457.1"/>
    <property type="molecule type" value="Genomic_DNA"/>
</dbReference>
<name>A0A7X8TMF7_9VIBR</name>
<dbReference type="AlphaFoldDB" id="A0A7X8TMF7"/>
<feature type="compositionally biased region" description="Polar residues" evidence="1">
    <location>
        <begin position="264"/>
        <end position="274"/>
    </location>
</feature>
<proteinExistence type="predicted"/>
<gene>
    <name evidence="2" type="ORF">HGP28_00965</name>
</gene>
<evidence type="ECO:0000256" key="1">
    <source>
        <dbReference type="SAM" id="MobiDB-lite"/>
    </source>
</evidence>
<dbReference type="Proteomes" id="UP000535589">
    <property type="component" value="Unassembled WGS sequence"/>
</dbReference>
<sequence>MNESLTLRSRLYCGQVRHRRFIPVTHELNYSLFMLGIDLDELPQLEQTLWGFGQRWWHWARWRRQDYLGTGDLKTCVQQKVAELTGEHVTGRVVAVCHLRYLGLYFSPVNFYYLYDEQGSWRYLLAEVSNTPWNERHYYAINASAGANHCHWQHAKAFHVSPFNPIEQQYHWRLKPLGKHLSVSLACHQDEKHFDATLAMSGTELTSRRLLKQLAKVPVQTLKVMLGIYWHALKLWIKGAPFYPHPNTASLAPSSHEAEIEPNQLKTKNKQNPSLLEKDDDSTRGNSGC</sequence>
<dbReference type="RefSeq" id="WP_168834559.1">
    <property type="nucleotide sequence ID" value="NZ_JABAIK010000001.1"/>
</dbReference>
<accession>A0A7X8TMF7</accession>
<comment type="caution">
    <text evidence="2">The sequence shown here is derived from an EMBL/GenBank/DDBJ whole genome shotgun (WGS) entry which is preliminary data.</text>
</comment>
<feature type="region of interest" description="Disordered" evidence="1">
    <location>
        <begin position="251"/>
        <end position="289"/>
    </location>
</feature>
<protein>
    <submittedName>
        <fullName evidence="2">DUF1365 domain-containing protein</fullName>
    </submittedName>
</protein>
<reference evidence="2 3" key="1">
    <citation type="submission" date="2020-04" db="EMBL/GenBank/DDBJ databases">
        <title>Vibrio sp. SM6, a novel species isolated from seawater.</title>
        <authorList>
            <person name="Wang X."/>
        </authorList>
    </citation>
    <scope>NUCLEOTIDE SEQUENCE [LARGE SCALE GENOMIC DNA]</scope>
    <source>
        <strain evidence="2 3">SM6</strain>
    </source>
</reference>
<keyword evidence="3" id="KW-1185">Reference proteome</keyword>
<dbReference type="PANTHER" id="PTHR33973">
    <property type="entry name" value="OS07G0153300 PROTEIN"/>
    <property type="match status" value="1"/>
</dbReference>